<dbReference type="EMBL" id="SRLO01000354">
    <property type="protein sequence ID" value="TNN59520.1"/>
    <property type="molecule type" value="Genomic_DNA"/>
</dbReference>
<feature type="compositionally biased region" description="Acidic residues" evidence="1">
    <location>
        <begin position="36"/>
        <end position="50"/>
    </location>
</feature>
<organism evidence="2 3">
    <name type="scientific">Liparis tanakae</name>
    <name type="common">Tanaka's snailfish</name>
    <dbReference type="NCBI Taxonomy" id="230148"/>
    <lineage>
        <taxon>Eukaryota</taxon>
        <taxon>Metazoa</taxon>
        <taxon>Chordata</taxon>
        <taxon>Craniata</taxon>
        <taxon>Vertebrata</taxon>
        <taxon>Euteleostomi</taxon>
        <taxon>Actinopterygii</taxon>
        <taxon>Neopterygii</taxon>
        <taxon>Teleostei</taxon>
        <taxon>Neoteleostei</taxon>
        <taxon>Acanthomorphata</taxon>
        <taxon>Eupercaria</taxon>
        <taxon>Perciformes</taxon>
        <taxon>Cottioidei</taxon>
        <taxon>Cottales</taxon>
        <taxon>Liparidae</taxon>
        <taxon>Liparis</taxon>
    </lineage>
</organism>
<dbReference type="AlphaFoldDB" id="A0A4Z2H229"/>
<comment type="caution">
    <text evidence="2">The sequence shown here is derived from an EMBL/GenBank/DDBJ whole genome shotgun (WGS) entry which is preliminary data.</text>
</comment>
<gene>
    <name evidence="2" type="ORF">EYF80_030244</name>
</gene>
<feature type="region of interest" description="Disordered" evidence="1">
    <location>
        <begin position="34"/>
        <end position="70"/>
    </location>
</feature>
<evidence type="ECO:0000313" key="2">
    <source>
        <dbReference type="EMBL" id="TNN59520.1"/>
    </source>
</evidence>
<accession>A0A4Z2H229</accession>
<evidence type="ECO:0000313" key="3">
    <source>
        <dbReference type="Proteomes" id="UP000314294"/>
    </source>
</evidence>
<reference evidence="2 3" key="1">
    <citation type="submission" date="2019-03" db="EMBL/GenBank/DDBJ databases">
        <title>First draft genome of Liparis tanakae, snailfish: a comprehensive survey of snailfish specific genes.</title>
        <authorList>
            <person name="Kim W."/>
            <person name="Song I."/>
            <person name="Jeong J.-H."/>
            <person name="Kim D."/>
            <person name="Kim S."/>
            <person name="Ryu S."/>
            <person name="Song J.Y."/>
            <person name="Lee S.K."/>
        </authorList>
    </citation>
    <scope>NUCLEOTIDE SEQUENCE [LARGE SCALE GENOMIC DNA]</scope>
    <source>
        <tissue evidence="2">Muscle</tissue>
    </source>
</reference>
<dbReference type="Proteomes" id="UP000314294">
    <property type="component" value="Unassembled WGS sequence"/>
</dbReference>
<keyword evidence="3" id="KW-1185">Reference proteome</keyword>
<protein>
    <submittedName>
        <fullName evidence="2">Uncharacterized protein</fullName>
    </submittedName>
</protein>
<feature type="region of interest" description="Disordered" evidence="1">
    <location>
        <begin position="1"/>
        <end position="22"/>
    </location>
</feature>
<evidence type="ECO:0000256" key="1">
    <source>
        <dbReference type="SAM" id="MobiDB-lite"/>
    </source>
</evidence>
<name>A0A4Z2H229_9TELE</name>
<feature type="compositionally biased region" description="Basic and acidic residues" evidence="1">
    <location>
        <begin position="51"/>
        <end position="64"/>
    </location>
</feature>
<proteinExistence type="predicted"/>
<sequence length="113" mass="12985">MGKHKGEKRITNRPRAAVGTWRSERQPIVQTSWFGGDEEIAEDTQSDDEGEKNHSCHRETHESSETVQQSGQVRVKELMRWASLTVTHCCHREALPLIRLPGKEFLFDDRSVT</sequence>